<keyword evidence="6 7" id="KW-0067">ATP-binding</keyword>
<feature type="compositionally biased region" description="Low complexity" evidence="9">
    <location>
        <begin position="368"/>
        <end position="381"/>
    </location>
</feature>
<dbReference type="FunFam" id="1.10.510.10:FF:000421">
    <property type="entry name" value="Serine/threonine-protein kinase PAK 6"/>
    <property type="match status" value="1"/>
</dbReference>
<dbReference type="GO" id="GO:0004674">
    <property type="term" value="F:protein serine/threonine kinase activity"/>
    <property type="evidence" value="ECO:0007669"/>
    <property type="project" value="UniProtKB-KW"/>
</dbReference>
<dbReference type="GO" id="GO:0005524">
    <property type="term" value="F:ATP binding"/>
    <property type="evidence" value="ECO:0007669"/>
    <property type="project" value="UniProtKB-UniRule"/>
</dbReference>
<evidence type="ECO:0000256" key="8">
    <source>
        <dbReference type="SAM" id="Coils"/>
    </source>
</evidence>
<dbReference type="PROSITE" id="PS00108">
    <property type="entry name" value="PROTEIN_KINASE_ST"/>
    <property type="match status" value="1"/>
</dbReference>
<dbReference type="PROSITE" id="PS50011">
    <property type="entry name" value="PROTEIN_KINASE_DOM"/>
    <property type="match status" value="1"/>
</dbReference>
<evidence type="ECO:0000259" key="10">
    <source>
        <dbReference type="PROSITE" id="PS50011"/>
    </source>
</evidence>
<keyword evidence="13" id="KW-1185">Reference proteome</keyword>
<feature type="binding site" evidence="7">
    <location>
        <position position="72"/>
    </location>
    <ligand>
        <name>ATP</name>
        <dbReference type="ChEBI" id="CHEBI:30616"/>
    </ligand>
</feature>
<evidence type="ECO:0000256" key="9">
    <source>
        <dbReference type="SAM" id="MobiDB-lite"/>
    </source>
</evidence>
<dbReference type="SMART" id="SM00220">
    <property type="entry name" value="S_TKc"/>
    <property type="match status" value="1"/>
</dbReference>
<dbReference type="PANTHER" id="PTHR46538">
    <property type="entry name" value="PROTEIN KINASE DOMAIN-CONTAINING PROTEIN"/>
    <property type="match status" value="1"/>
</dbReference>
<dbReference type="OrthoDB" id="6506126at2759"/>
<keyword evidence="4 7" id="KW-0547">Nucleotide-binding</keyword>
<dbReference type="AlphaFoldDB" id="A0A815XFN4"/>
<comment type="caution">
    <text evidence="12">The sequence shown here is derived from an EMBL/GenBank/DDBJ whole genome shotgun (WGS) entry which is preliminary data.</text>
</comment>
<evidence type="ECO:0000256" key="5">
    <source>
        <dbReference type="ARBA" id="ARBA00022777"/>
    </source>
</evidence>
<keyword evidence="5" id="KW-0418">Kinase</keyword>
<protein>
    <recommendedName>
        <fullName evidence="10">Protein kinase domain-containing protein</fullName>
    </recommendedName>
</protein>
<sequence>MLKRLKNIFNVSTGNETISSKHSKQSLLKKARLYKEQTPLNEWKLIKELGDGAFGKVYQAYNEQKKQFAAAKVIEDCTDDELPDHLVEVDILTECNHKNIINLFDTYLFEKKLYIFLEYCTNGAVDHIITTLEHGLDEKQIRFIGHEVLEALDYLHTQQFVIHRDVKASNILLTQTGQIKLADFGVSAKNGHQNQKRNDYIGTVYWMAPEVFFCEANTDMSYDYRVDIWSFGITLIEMAEMDPPHHEVRAERVGAKIRQGIPPTLKDVNRWSKEFSDILSCCLKRDPMERKTCQELKQHPFMLNTKEFHSSILYLLEEYKATPVVEVVEEEIVAPESQSKDNQETNTQNKTIENNPAHDNGTLDEANDLSSSSSFSDELSAPMENEKKNSTESNEAHYEDIAFPPPPVVNEDNQETLDTSNGLHFSLSMTITNGQKSPPLPLFTSNSNSTTTTASNSTTKAPIVLTTQFPSHNSSEKKPTSIQSVASTRPVEQDDFPVRIASNISINRLEMEDLAERKLNKLCESYYDELLEEVIQSDFEKPSIPEVILSVITDLTADDEIDEQEEEDDLSIDHQLYDDEDIGPEFENENNNNSIYFFKQHQAAVAPSSTTNTNGNIDYYYNSVRQAVTNGNSPDSNFILIPTVNEEANSLQARSNRRRTIRTTRRFVGPDGKQAEIVTTKIEEPQNDYQSRLLERKEAHREFRRLYHLEEKRRQQLLLRHEYEIDEQRHEFRRKREELMRKYEIELQTIEQKHKIEIERENVLLTNEYNKKIKQMKSEQERDFKQFREQLREQIKQIKREYDSSNDSQLSKEQLKRYITEKEDESYSREKEYLENQQRLLNNQLKNVENYYAQRIDRLENEYRLKKQNLIKTHEQELCDIDELELRSRYELLRRQTKAFYTLFRTMLTQQSEKEIQQLDDQVRFERDALEARLADDRRDWPKLWKKTQKTRSKQFRQQLLINKTPPEEEKLLIRKFENDEHERYRTYEERLKEKHYQSIEALHNKHQTARNELLAIQRQKLEQCVEFETRKLQELQATFESDWMEFRTVQQARTLEFDEKLARETMRKRDFYFDTPPSSNFGTLQ</sequence>
<dbReference type="Gene3D" id="3.30.200.20">
    <property type="entry name" value="Phosphorylase Kinase, domain 1"/>
    <property type="match status" value="1"/>
</dbReference>
<dbReference type="InterPro" id="IPR011009">
    <property type="entry name" value="Kinase-like_dom_sf"/>
</dbReference>
<evidence type="ECO:0000256" key="2">
    <source>
        <dbReference type="ARBA" id="ARBA00022553"/>
    </source>
</evidence>
<feature type="region of interest" description="Disordered" evidence="9">
    <location>
        <begin position="470"/>
        <end position="489"/>
    </location>
</feature>
<dbReference type="Gene3D" id="1.10.510.10">
    <property type="entry name" value="Transferase(Phosphotransferase) domain 1"/>
    <property type="match status" value="1"/>
</dbReference>
<dbReference type="Proteomes" id="UP000663852">
    <property type="component" value="Unassembled WGS sequence"/>
</dbReference>
<gene>
    <name evidence="11" type="ORF">EDS130_LOCUS9634</name>
    <name evidence="12" type="ORF">XAT740_LOCUS43315</name>
</gene>
<dbReference type="InterPro" id="IPR017441">
    <property type="entry name" value="Protein_kinase_ATP_BS"/>
</dbReference>
<evidence type="ECO:0000313" key="12">
    <source>
        <dbReference type="EMBL" id="CAF1556837.1"/>
    </source>
</evidence>
<dbReference type="Pfam" id="PF12474">
    <property type="entry name" value="PKK"/>
    <property type="match status" value="2"/>
</dbReference>
<dbReference type="InterPro" id="IPR022165">
    <property type="entry name" value="PKK"/>
</dbReference>
<keyword evidence="1" id="KW-0723">Serine/threonine-protein kinase</keyword>
<evidence type="ECO:0000256" key="4">
    <source>
        <dbReference type="ARBA" id="ARBA00022741"/>
    </source>
</evidence>
<dbReference type="InterPro" id="IPR000719">
    <property type="entry name" value="Prot_kinase_dom"/>
</dbReference>
<feature type="compositionally biased region" description="Basic and acidic residues" evidence="9">
    <location>
        <begin position="384"/>
        <end position="400"/>
    </location>
</feature>
<dbReference type="Pfam" id="PF00069">
    <property type="entry name" value="Pkinase"/>
    <property type="match status" value="1"/>
</dbReference>
<evidence type="ECO:0000256" key="1">
    <source>
        <dbReference type="ARBA" id="ARBA00022527"/>
    </source>
</evidence>
<dbReference type="PROSITE" id="PS00107">
    <property type="entry name" value="PROTEIN_KINASE_ATP"/>
    <property type="match status" value="1"/>
</dbReference>
<dbReference type="InterPro" id="IPR008271">
    <property type="entry name" value="Ser/Thr_kinase_AS"/>
</dbReference>
<evidence type="ECO:0000256" key="3">
    <source>
        <dbReference type="ARBA" id="ARBA00022679"/>
    </source>
</evidence>
<organism evidence="12 13">
    <name type="scientific">Adineta ricciae</name>
    <name type="common">Rotifer</name>
    <dbReference type="NCBI Taxonomy" id="249248"/>
    <lineage>
        <taxon>Eukaryota</taxon>
        <taxon>Metazoa</taxon>
        <taxon>Spiralia</taxon>
        <taxon>Gnathifera</taxon>
        <taxon>Rotifera</taxon>
        <taxon>Eurotatoria</taxon>
        <taxon>Bdelloidea</taxon>
        <taxon>Adinetida</taxon>
        <taxon>Adinetidae</taxon>
        <taxon>Adineta</taxon>
    </lineage>
</organism>
<keyword evidence="2" id="KW-0597">Phosphoprotein</keyword>
<dbReference type="InterPro" id="IPR051585">
    <property type="entry name" value="STE20_Ser/Thr_Kinases"/>
</dbReference>
<accession>A0A815XFN4</accession>
<name>A0A815XFN4_ADIRI</name>
<reference evidence="12" key="1">
    <citation type="submission" date="2021-02" db="EMBL/GenBank/DDBJ databases">
        <authorList>
            <person name="Nowell W R."/>
        </authorList>
    </citation>
    <scope>NUCLEOTIDE SEQUENCE</scope>
</reference>
<feature type="domain" description="Protein kinase" evidence="10">
    <location>
        <begin position="43"/>
        <end position="302"/>
    </location>
</feature>
<feature type="compositionally biased region" description="Polar residues" evidence="9">
    <location>
        <begin position="344"/>
        <end position="354"/>
    </location>
</feature>
<dbReference type="SUPFAM" id="SSF56112">
    <property type="entry name" value="Protein kinase-like (PK-like)"/>
    <property type="match status" value="1"/>
</dbReference>
<evidence type="ECO:0000313" key="11">
    <source>
        <dbReference type="EMBL" id="CAF0897988.1"/>
    </source>
</evidence>
<evidence type="ECO:0000313" key="13">
    <source>
        <dbReference type="Proteomes" id="UP000663828"/>
    </source>
</evidence>
<evidence type="ECO:0000256" key="7">
    <source>
        <dbReference type="PROSITE-ProRule" id="PRU10141"/>
    </source>
</evidence>
<feature type="coiled-coil region" evidence="8">
    <location>
        <begin position="1000"/>
        <end position="1039"/>
    </location>
</feature>
<feature type="coiled-coil region" evidence="8">
    <location>
        <begin position="733"/>
        <end position="929"/>
    </location>
</feature>
<dbReference type="PANTHER" id="PTHR46538:SF3">
    <property type="entry name" value="PROTEIN KINASE DOMAIN-CONTAINING PROTEIN"/>
    <property type="match status" value="1"/>
</dbReference>
<dbReference type="EMBL" id="CAJNOJ010000032">
    <property type="protein sequence ID" value="CAF0897988.1"/>
    <property type="molecule type" value="Genomic_DNA"/>
</dbReference>
<dbReference type="Proteomes" id="UP000663828">
    <property type="component" value="Unassembled WGS sequence"/>
</dbReference>
<keyword evidence="8" id="KW-0175">Coiled coil</keyword>
<dbReference type="EMBL" id="CAJNOR010005320">
    <property type="protein sequence ID" value="CAF1556837.1"/>
    <property type="molecule type" value="Genomic_DNA"/>
</dbReference>
<feature type="region of interest" description="Disordered" evidence="9">
    <location>
        <begin position="335"/>
        <end position="417"/>
    </location>
</feature>
<proteinExistence type="predicted"/>
<evidence type="ECO:0000256" key="6">
    <source>
        <dbReference type="ARBA" id="ARBA00022840"/>
    </source>
</evidence>
<keyword evidence="3" id="KW-0808">Transferase</keyword>